<feature type="transmembrane region" description="Helical" evidence="6">
    <location>
        <begin position="23"/>
        <end position="44"/>
    </location>
</feature>
<feature type="transmembrane region" description="Helical" evidence="6">
    <location>
        <begin position="367"/>
        <end position="389"/>
    </location>
</feature>
<reference evidence="8" key="1">
    <citation type="submission" date="2016-10" db="EMBL/GenBank/DDBJ databases">
        <authorList>
            <person name="Varghese N."/>
            <person name="Submissions S."/>
        </authorList>
    </citation>
    <scope>NUCLEOTIDE SEQUENCE [LARGE SCALE GENOMIC DNA]</scope>
    <source>
        <strain evidence="8">BL36</strain>
    </source>
</reference>
<dbReference type="GO" id="GO:0005886">
    <property type="term" value="C:plasma membrane"/>
    <property type="evidence" value="ECO:0007669"/>
    <property type="project" value="TreeGrafter"/>
</dbReference>
<dbReference type="GO" id="GO:1905039">
    <property type="term" value="P:carboxylic acid transmembrane transport"/>
    <property type="evidence" value="ECO:0007669"/>
    <property type="project" value="UniProtKB-ARBA"/>
</dbReference>
<feature type="transmembrane region" description="Helical" evidence="6">
    <location>
        <begin position="188"/>
        <end position="212"/>
    </location>
</feature>
<feature type="transmembrane region" description="Helical" evidence="6">
    <location>
        <begin position="336"/>
        <end position="355"/>
    </location>
</feature>
<dbReference type="OrthoDB" id="5460483at2"/>
<dbReference type="InterPro" id="IPR030676">
    <property type="entry name" value="CitT-rel"/>
</dbReference>
<dbReference type="GO" id="GO:0008514">
    <property type="term" value="F:organic anion transmembrane transporter activity"/>
    <property type="evidence" value="ECO:0007669"/>
    <property type="project" value="UniProtKB-ARBA"/>
</dbReference>
<organism evidence="7 8">
    <name type="scientific">Methylobacterium pseudosasicola</name>
    <dbReference type="NCBI Taxonomy" id="582667"/>
    <lineage>
        <taxon>Bacteria</taxon>
        <taxon>Pseudomonadati</taxon>
        <taxon>Pseudomonadota</taxon>
        <taxon>Alphaproteobacteria</taxon>
        <taxon>Hyphomicrobiales</taxon>
        <taxon>Methylobacteriaceae</taxon>
        <taxon>Methylobacterium</taxon>
    </lineage>
</organism>
<dbReference type="PANTHER" id="PTHR10283">
    <property type="entry name" value="SOLUTE CARRIER FAMILY 13 MEMBER"/>
    <property type="match status" value="1"/>
</dbReference>
<proteinExistence type="inferred from homology"/>
<evidence type="ECO:0000256" key="4">
    <source>
        <dbReference type="ARBA" id="ARBA00022989"/>
    </source>
</evidence>
<feature type="transmembrane region" description="Helical" evidence="6">
    <location>
        <begin position="100"/>
        <end position="119"/>
    </location>
</feature>
<evidence type="ECO:0000256" key="1">
    <source>
        <dbReference type="ARBA" id="ARBA00004141"/>
    </source>
</evidence>
<evidence type="ECO:0000256" key="2">
    <source>
        <dbReference type="ARBA" id="ARBA00007349"/>
    </source>
</evidence>
<dbReference type="InterPro" id="IPR001898">
    <property type="entry name" value="SLC13A/DASS"/>
</dbReference>
<dbReference type="Pfam" id="PF00939">
    <property type="entry name" value="Na_sulph_symp"/>
    <property type="match status" value="1"/>
</dbReference>
<keyword evidence="4 6" id="KW-1133">Transmembrane helix</keyword>
<dbReference type="PIRSF" id="PIRSF002457">
    <property type="entry name" value="DASS"/>
    <property type="match status" value="1"/>
</dbReference>
<evidence type="ECO:0000313" key="7">
    <source>
        <dbReference type="EMBL" id="SFM83062.1"/>
    </source>
</evidence>
<comment type="similarity">
    <text evidence="2">Belongs to the SLC13A/DASS transporter (TC 2.A.47) family. DIT1 subfamily.</text>
</comment>
<keyword evidence="8" id="KW-1185">Reference proteome</keyword>
<feature type="transmembrane region" description="Helical" evidence="6">
    <location>
        <begin position="56"/>
        <end position="80"/>
    </location>
</feature>
<feature type="transmembrane region" description="Helical" evidence="6">
    <location>
        <begin position="232"/>
        <end position="251"/>
    </location>
</feature>
<keyword evidence="5 6" id="KW-0472">Membrane</keyword>
<dbReference type="PANTHER" id="PTHR10283:SF82">
    <property type="entry name" value="SOLUTE CARRIER FAMILY 13 MEMBER 2"/>
    <property type="match status" value="1"/>
</dbReference>
<dbReference type="NCBIfam" id="TIGR00785">
    <property type="entry name" value="dass"/>
    <property type="match status" value="1"/>
</dbReference>
<keyword evidence="3 6" id="KW-0812">Transmembrane</keyword>
<dbReference type="Proteomes" id="UP000199048">
    <property type="component" value="Unassembled WGS sequence"/>
</dbReference>
<feature type="transmembrane region" description="Helical" evidence="6">
    <location>
        <begin position="395"/>
        <end position="414"/>
    </location>
</feature>
<comment type="subcellular location">
    <subcellularLocation>
        <location evidence="1">Membrane</location>
        <topology evidence="1">Multi-pass membrane protein</topology>
    </subcellularLocation>
</comment>
<accession>A0A1I4U224</accession>
<dbReference type="STRING" id="582667.SAMN05192568_10622"/>
<evidence type="ECO:0000256" key="5">
    <source>
        <dbReference type="ARBA" id="ARBA00023136"/>
    </source>
</evidence>
<dbReference type="AlphaFoldDB" id="A0A1I4U224"/>
<sequence>MGVDAQGAPPTAVVATPSPNDHAALKLAGVAAAVLVAVAIWLTPTPTGLTLLGHKALALFGCIFVLYLTEAVPLAVASLLVVPAASLSGITTVKGALEGFSAPSAYLIVGAFVLATAMVKTRLAERITYLILLRIGSAPTRVTLGVTLVNVALAFLVPSSTARTAILLPECLSILALYGTAGRSPFAVNLLLTLTMTNATIGAGILTATVPNPVTVEFVAKASGHTITYAEWLLYGFPPALVMTFATWALIQRVFPPEVDARTSEIDGTIRTNLTKLGRMSSAEWRTLLVFVVITGLWATQGLTGLDTTVVCLAGVVPLFLPKFGVMTWADANKGVSWQVLLVAGGGISLGDILLKTGAAGWLANAIFHGLGLAGASALVVIVVVMLIVQYLHVIFVGTTAMATALLPIVLAMADTANISPVALALPAGMIIGGYPLLMFYNTLPSIIVYGTGRLSVGDFPKVGVAICALACLVYALCAATYWQWLGLY</sequence>
<evidence type="ECO:0000313" key="8">
    <source>
        <dbReference type="Proteomes" id="UP000199048"/>
    </source>
</evidence>
<feature type="transmembrane region" description="Helical" evidence="6">
    <location>
        <begin position="288"/>
        <end position="316"/>
    </location>
</feature>
<name>A0A1I4U224_9HYPH</name>
<dbReference type="RefSeq" id="WP_092046548.1">
    <property type="nucleotide sequence ID" value="NZ_FOTK01000062.1"/>
</dbReference>
<evidence type="ECO:0000256" key="6">
    <source>
        <dbReference type="SAM" id="Phobius"/>
    </source>
</evidence>
<feature type="transmembrane region" description="Helical" evidence="6">
    <location>
        <begin position="421"/>
        <end position="443"/>
    </location>
</feature>
<gene>
    <name evidence="7" type="ORF">SAMN05192568_10622</name>
</gene>
<dbReference type="EMBL" id="FOTK01000062">
    <property type="protein sequence ID" value="SFM83062.1"/>
    <property type="molecule type" value="Genomic_DNA"/>
</dbReference>
<feature type="transmembrane region" description="Helical" evidence="6">
    <location>
        <begin position="463"/>
        <end position="483"/>
    </location>
</feature>
<evidence type="ECO:0000256" key="3">
    <source>
        <dbReference type="ARBA" id="ARBA00022692"/>
    </source>
</evidence>
<feature type="transmembrane region" description="Helical" evidence="6">
    <location>
        <begin position="131"/>
        <end position="156"/>
    </location>
</feature>
<protein>
    <submittedName>
        <fullName evidence="7">Anion transporter</fullName>
    </submittedName>
</protein>